<proteinExistence type="predicted"/>
<evidence type="ECO:0000313" key="1">
    <source>
        <dbReference type="EMBL" id="KOO67916.1"/>
    </source>
</evidence>
<gene>
    <name evidence="1" type="ORF">ACU52_10980</name>
</gene>
<dbReference type="Pfam" id="PF14053">
    <property type="entry name" value="DUF4248"/>
    <property type="match status" value="1"/>
</dbReference>
<dbReference type="RefSeq" id="WP_021965105.1">
    <property type="nucleotide sequence ID" value="NZ_LFQU01000022.1"/>
</dbReference>
<evidence type="ECO:0008006" key="3">
    <source>
        <dbReference type="Google" id="ProtNLM"/>
    </source>
</evidence>
<dbReference type="EMBL" id="LFQU01000022">
    <property type="protein sequence ID" value="KOO67916.1"/>
    <property type="molecule type" value="Genomic_DNA"/>
</dbReference>
<dbReference type="AlphaFoldDB" id="A0A8E1QY96"/>
<sequence>MKDTQTQIEFRIRAYGRTELAQLYCPTLTPGAAYRKLRQWITLSPGLTARLETLGSGKSRTWTPAEVKEIVEALGEP</sequence>
<reference evidence="1 2" key="1">
    <citation type="submission" date="2015-06" db="EMBL/GenBank/DDBJ databases">
        <title>Prevotella sp. 109, sp. nov., a novel member of the family Prevotellaceae isolated from human faeces.</title>
        <authorList>
            <person name="Shkoporov A.N."/>
            <person name="Chaplin A.V."/>
            <person name="Kafarskaia L.I."/>
            <person name="Efimov B.A."/>
        </authorList>
    </citation>
    <scope>NUCLEOTIDE SEQUENCE [LARGE SCALE GENOMIC DNA]</scope>
    <source>
        <strain evidence="1 2">109</strain>
    </source>
</reference>
<organism evidence="1 2">
    <name type="scientific">Xylanibacter rarus</name>
    <dbReference type="NCBI Taxonomy" id="1676614"/>
    <lineage>
        <taxon>Bacteria</taxon>
        <taxon>Pseudomonadati</taxon>
        <taxon>Bacteroidota</taxon>
        <taxon>Bacteroidia</taxon>
        <taxon>Bacteroidales</taxon>
        <taxon>Prevotellaceae</taxon>
        <taxon>Xylanibacter</taxon>
    </lineage>
</organism>
<comment type="caution">
    <text evidence="1">The sequence shown here is derived from an EMBL/GenBank/DDBJ whole genome shotgun (WGS) entry which is preliminary data.</text>
</comment>
<dbReference type="Proteomes" id="UP000036951">
    <property type="component" value="Unassembled WGS sequence"/>
</dbReference>
<dbReference type="InterPro" id="IPR025342">
    <property type="entry name" value="DUF4248"/>
</dbReference>
<dbReference type="OrthoDB" id="1029664at2"/>
<name>A0A8E1QY96_9BACT</name>
<accession>A0A8E1QY96</accession>
<protein>
    <recommendedName>
        <fullName evidence="3">DUF4248 domain-containing protein</fullName>
    </recommendedName>
</protein>
<keyword evidence="2" id="KW-1185">Reference proteome</keyword>
<evidence type="ECO:0000313" key="2">
    <source>
        <dbReference type="Proteomes" id="UP000036951"/>
    </source>
</evidence>